<dbReference type="EMBL" id="CAWYQH010000068">
    <property type="protein sequence ID" value="CAK8680229.1"/>
    <property type="molecule type" value="Genomic_DNA"/>
</dbReference>
<reference evidence="2 3" key="1">
    <citation type="submission" date="2024-02" db="EMBL/GenBank/DDBJ databases">
        <authorList>
            <person name="Daric V."/>
            <person name="Darras S."/>
        </authorList>
    </citation>
    <scope>NUCLEOTIDE SEQUENCE [LARGE SCALE GENOMIC DNA]</scope>
</reference>
<keyword evidence="3" id="KW-1185">Reference proteome</keyword>
<dbReference type="InterPro" id="IPR027417">
    <property type="entry name" value="P-loop_NTPase"/>
</dbReference>
<keyword evidence="1" id="KW-0472">Membrane</keyword>
<dbReference type="Proteomes" id="UP001642483">
    <property type="component" value="Unassembled WGS sequence"/>
</dbReference>
<keyword evidence="1" id="KW-0812">Transmembrane</keyword>
<accession>A0ABP0FKN6</accession>
<proteinExistence type="predicted"/>
<organism evidence="2 3">
    <name type="scientific">Clavelina lepadiformis</name>
    <name type="common">Light-bulb sea squirt</name>
    <name type="synonym">Ascidia lepadiformis</name>
    <dbReference type="NCBI Taxonomy" id="159417"/>
    <lineage>
        <taxon>Eukaryota</taxon>
        <taxon>Metazoa</taxon>
        <taxon>Chordata</taxon>
        <taxon>Tunicata</taxon>
        <taxon>Ascidiacea</taxon>
        <taxon>Aplousobranchia</taxon>
        <taxon>Clavelinidae</taxon>
        <taxon>Clavelina</taxon>
    </lineage>
</organism>
<dbReference type="PANTHER" id="PTHR36978">
    <property type="entry name" value="P-LOOP CONTAINING NUCLEOTIDE TRIPHOSPHATE HYDROLASE"/>
    <property type="match status" value="1"/>
</dbReference>
<dbReference type="InterPro" id="IPR040632">
    <property type="entry name" value="Sulfotransfer_4"/>
</dbReference>
<comment type="caution">
    <text evidence="2">The sequence shown here is derived from an EMBL/GenBank/DDBJ whole genome shotgun (WGS) entry which is preliminary data.</text>
</comment>
<dbReference type="Pfam" id="PF17784">
    <property type="entry name" value="Sulfotransfer_4"/>
    <property type="match status" value="1"/>
</dbReference>
<evidence type="ECO:0000256" key="1">
    <source>
        <dbReference type="SAM" id="Phobius"/>
    </source>
</evidence>
<name>A0ABP0FKN6_CLALP</name>
<protein>
    <submittedName>
        <fullName evidence="2">Uncharacterized protein</fullName>
    </submittedName>
</protein>
<evidence type="ECO:0000313" key="3">
    <source>
        <dbReference type="Proteomes" id="UP001642483"/>
    </source>
</evidence>
<dbReference type="PANTHER" id="PTHR36978:SF4">
    <property type="entry name" value="P-LOOP CONTAINING NUCLEOSIDE TRIPHOSPHATE HYDROLASE PROTEIN"/>
    <property type="match status" value="1"/>
</dbReference>
<evidence type="ECO:0000313" key="2">
    <source>
        <dbReference type="EMBL" id="CAK8680229.1"/>
    </source>
</evidence>
<keyword evidence="1" id="KW-1133">Transmembrane helix</keyword>
<dbReference type="Gene3D" id="3.40.50.300">
    <property type="entry name" value="P-loop containing nucleotide triphosphate hydrolases"/>
    <property type="match status" value="1"/>
</dbReference>
<feature type="transmembrane region" description="Helical" evidence="1">
    <location>
        <begin position="58"/>
        <end position="77"/>
    </location>
</feature>
<gene>
    <name evidence="2" type="ORF">CVLEPA_LOCUS10503</name>
</gene>
<sequence length="94" mass="10796">MSNVLNAPKDKLLVYNLKEGWESLCKFLDKPVPDQQFPYANIGGKLFNELMQKMVKEAFVTISLLIGFGVFGLYKFFRLKSYTRSKHLLVNFGA</sequence>